<protein>
    <submittedName>
        <fullName evidence="1">Uncharacterized protein</fullName>
    </submittedName>
</protein>
<gene>
    <name evidence="1" type="ORF">A5481_03395</name>
</gene>
<reference evidence="1 2" key="1">
    <citation type="submission" date="2016-04" db="EMBL/GenBank/DDBJ databases">
        <authorList>
            <person name="Evans L.H."/>
            <person name="Alamgir A."/>
            <person name="Owens N."/>
            <person name="Weber N.D."/>
            <person name="Virtaneva K."/>
            <person name="Barbian K."/>
            <person name="Babar A."/>
            <person name="Rosenke K."/>
        </authorList>
    </citation>
    <scope>NUCLEOTIDE SEQUENCE [LARGE SCALE GENOMIC DNA]</scope>
    <source>
        <strain evidence="1 2">PMB02</strain>
    </source>
</reference>
<evidence type="ECO:0000313" key="1">
    <source>
        <dbReference type="EMBL" id="OAS27021.1"/>
    </source>
</evidence>
<dbReference type="EMBL" id="LWHQ01000007">
    <property type="protein sequence ID" value="OAS27021.1"/>
    <property type="molecule type" value="Genomic_DNA"/>
</dbReference>
<accession>A0A179SJ57</accession>
<dbReference type="Proteomes" id="UP000078316">
    <property type="component" value="Unassembled WGS sequence"/>
</dbReference>
<dbReference type="RefSeq" id="WP_048436788.1">
    <property type="nucleotide sequence ID" value="NZ_LWHQ01000007.1"/>
</dbReference>
<proteinExistence type="predicted"/>
<dbReference type="AlphaFoldDB" id="A0A179SJ57"/>
<organism evidence="1 2">
    <name type="scientific">Methylobacterium platani</name>
    <dbReference type="NCBI Taxonomy" id="427683"/>
    <lineage>
        <taxon>Bacteria</taxon>
        <taxon>Pseudomonadati</taxon>
        <taxon>Pseudomonadota</taxon>
        <taxon>Alphaproteobacteria</taxon>
        <taxon>Hyphomicrobiales</taxon>
        <taxon>Methylobacteriaceae</taxon>
        <taxon>Methylobacterium</taxon>
    </lineage>
</organism>
<comment type="caution">
    <text evidence="1">The sequence shown here is derived from an EMBL/GenBank/DDBJ whole genome shotgun (WGS) entry which is preliminary data.</text>
</comment>
<sequence>MQTGRTTRGEETAALERSVAAALRTIAAVQAERSAPQVRSARLRLATIYGVTRLQRRREREAGAPRG</sequence>
<name>A0A179SJ57_9HYPH</name>
<evidence type="ECO:0000313" key="2">
    <source>
        <dbReference type="Proteomes" id="UP000078316"/>
    </source>
</evidence>
<dbReference type="OrthoDB" id="8004900at2"/>